<name>A0ABV7ZWS5_9GAMM</name>
<dbReference type="RefSeq" id="WP_380695120.1">
    <property type="nucleotide sequence ID" value="NZ_JBHRYR010000003.1"/>
</dbReference>
<evidence type="ECO:0000313" key="2">
    <source>
        <dbReference type="Proteomes" id="UP001595617"/>
    </source>
</evidence>
<dbReference type="Gene3D" id="3.30.420.10">
    <property type="entry name" value="Ribonuclease H-like superfamily/Ribonuclease H"/>
    <property type="match status" value="1"/>
</dbReference>
<dbReference type="InterPro" id="IPR036397">
    <property type="entry name" value="RNaseH_sf"/>
</dbReference>
<evidence type="ECO:0008006" key="3">
    <source>
        <dbReference type="Google" id="ProtNLM"/>
    </source>
</evidence>
<dbReference type="InterPro" id="IPR012337">
    <property type="entry name" value="RNaseH-like_sf"/>
</dbReference>
<organism evidence="1 2">
    <name type="scientific">Saccharospirillum mangrovi</name>
    <dbReference type="NCBI Taxonomy" id="2161747"/>
    <lineage>
        <taxon>Bacteria</taxon>
        <taxon>Pseudomonadati</taxon>
        <taxon>Pseudomonadota</taxon>
        <taxon>Gammaproteobacteria</taxon>
        <taxon>Oceanospirillales</taxon>
        <taxon>Saccharospirillaceae</taxon>
        <taxon>Saccharospirillum</taxon>
    </lineage>
</organism>
<dbReference type="SUPFAM" id="SSF53098">
    <property type="entry name" value="Ribonuclease H-like"/>
    <property type="match status" value="1"/>
</dbReference>
<proteinExistence type="predicted"/>
<reference evidence="2" key="1">
    <citation type="journal article" date="2019" name="Int. J. Syst. Evol. Microbiol.">
        <title>The Global Catalogue of Microorganisms (GCM) 10K type strain sequencing project: providing services to taxonomists for standard genome sequencing and annotation.</title>
        <authorList>
            <consortium name="The Broad Institute Genomics Platform"/>
            <consortium name="The Broad Institute Genome Sequencing Center for Infectious Disease"/>
            <person name="Wu L."/>
            <person name="Ma J."/>
        </authorList>
    </citation>
    <scope>NUCLEOTIDE SEQUENCE [LARGE SCALE GENOMIC DNA]</scope>
    <source>
        <strain evidence="2">IBRC 10765</strain>
    </source>
</reference>
<dbReference type="EMBL" id="JBHRYR010000003">
    <property type="protein sequence ID" value="MFC3852680.1"/>
    <property type="molecule type" value="Genomic_DNA"/>
</dbReference>
<gene>
    <name evidence="1" type="ORF">ACFOOG_07535</name>
</gene>
<comment type="caution">
    <text evidence="1">The sequence shown here is derived from an EMBL/GenBank/DDBJ whole genome shotgun (WGS) entry which is preliminary data.</text>
</comment>
<protein>
    <recommendedName>
        <fullName evidence="3">Exonuclease domain-containing protein</fullName>
    </recommendedName>
</protein>
<accession>A0ABV7ZWS5</accession>
<sequence>MRVPAILDIEASGFGKGSYPIEVGVALPDGSVSSFLIKPHPDWTHWSQDAEALHGISQEYLHAHGATPREVAERLNILLEGQTVYSDGWGVDSSWLSLLFYYAGWRQAFQLDTITRILSEEQLVLWDSTRDTLFKGHDGRRHRAGHDAKMLQETYIQTHEMARRQQLQGR</sequence>
<dbReference type="Proteomes" id="UP001595617">
    <property type="component" value="Unassembled WGS sequence"/>
</dbReference>
<keyword evidence="2" id="KW-1185">Reference proteome</keyword>
<evidence type="ECO:0000313" key="1">
    <source>
        <dbReference type="EMBL" id="MFC3852680.1"/>
    </source>
</evidence>